<evidence type="ECO:0000256" key="4">
    <source>
        <dbReference type="ARBA" id="ARBA00022749"/>
    </source>
</evidence>
<proteinExistence type="inferred from homology"/>
<comment type="caution">
    <text evidence="16">The sequence shown here is derived from an EMBL/GenBank/DDBJ whole genome shotgun (WGS) entry which is preliminary data.</text>
</comment>
<organism evidence="16 17">
    <name type="scientific">Roseburia amylophila</name>
    <dbReference type="NCBI Taxonomy" id="2981794"/>
    <lineage>
        <taxon>Bacteria</taxon>
        <taxon>Bacillati</taxon>
        <taxon>Bacillota</taxon>
        <taxon>Clostridia</taxon>
        <taxon>Lachnospirales</taxon>
        <taxon>Lachnospiraceae</taxon>
        <taxon>Roseburia</taxon>
    </lineage>
</organism>
<dbReference type="PROSITE" id="PS51371">
    <property type="entry name" value="CBS"/>
    <property type="match status" value="2"/>
</dbReference>
<reference evidence="16 17" key="1">
    <citation type="journal article" date="2021" name="ISME Commun">
        <title>Automated analysis of genomic sequences facilitates high-throughput and comprehensive description of bacteria.</title>
        <authorList>
            <person name="Hitch T.C.A."/>
        </authorList>
    </citation>
    <scope>NUCLEOTIDE SEQUENCE [LARGE SCALE GENOMIC DNA]</scope>
    <source>
        <strain evidence="16 17">Sanger_19</strain>
    </source>
</reference>
<evidence type="ECO:0000256" key="2">
    <source>
        <dbReference type="ARBA" id="ARBA00005502"/>
    </source>
</evidence>
<feature type="active site" description="Proton acceptor" evidence="11">
    <location>
        <position position="399"/>
    </location>
</feature>
<feature type="binding site" description="in other chain" evidence="11">
    <location>
        <position position="298"/>
    </location>
    <ligand>
        <name>K(+)</name>
        <dbReference type="ChEBI" id="CHEBI:29103"/>
        <note>ligand shared between two tetrameric partners</note>
    </ligand>
</feature>
<dbReference type="InterPro" id="IPR001093">
    <property type="entry name" value="IMP_DH_GMPRt"/>
</dbReference>
<dbReference type="InterPro" id="IPR015875">
    <property type="entry name" value="IMP_DH/GMP_Rdtase_CS"/>
</dbReference>
<keyword evidence="4 11" id="KW-0332">GMP biosynthesis</keyword>
<feature type="binding site" evidence="11">
    <location>
        <position position="246"/>
    </location>
    <ligand>
        <name>NAD(+)</name>
        <dbReference type="ChEBI" id="CHEBI:57540"/>
    </ligand>
</feature>
<dbReference type="InterPro" id="IPR046342">
    <property type="entry name" value="CBS_dom_sf"/>
</dbReference>
<dbReference type="InterPro" id="IPR013785">
    <property type="entry name" value="Aldolase_TIM"/>
</dbReference>
<dbReference type="EC" id="1.1.1.205" evidence="11 14"/>
<dbReference type="Proteomes" id="UP001209666">
    <property type="component" value="Unassembled WGS sequence"/>
</dbReference>
<comment type="subunit">
    <text evidence="11">Homotetramer.</text>
</comment>
<dbReference type="CDD" id="cd00381">
    <property type="entry name" value="IMPDH"/>
    <property type="match status" value="1"/>
</dbReference>
<keyword evidence="7 11" id="KW-0560">Oxidoreductase</keyword>
<feature type="binding site" evidence="11">
    <location>
        <position position="301"/>
    </location>
    <ligand>
        <name>IMP</name>
        <dbReference type="ChEBI" id="CHEBI:58053"/>
    </ligand>
</feature>
<evidence type="ECO:0000256" key="13">
    <source>
        <dbReference type="RuleBase" id="RU003927"/>
    </source>
</evidence>
<feature type="binding site" evidence="11">
    <location>
        <begin position="296"/>
        <end position="298"/>
    </location>
    <ligand>
        <name>NAD(+)</name>
        <dbReference type="ChEBI" id="CHEBI:57540"/>
    </ligand>
</feature>
<feature type="binding site" evidence="11">
    <location>
        <position position="467"/>
    </location>
    <ligand>
        <name>K(+)</name>
        <dbReference type="ChEBI" id="CHEBI:29103"/>
        <note>ligand shared between two tetrameric partners</note>
    </ligand>
</feature>
<dbReference type="InterPro" id="IPR005990">
    <property type="entry name" value="IMP_DH"/>
</dbReference>
<feature type="domain" description="CBS" evidence="15">
    <location>
        <begin position="152"/>
        <end position="210"/>
    </location>
</feature>
<feature type="binding site" evidence="11">
    <location>
        <begin position="336"/>
        <end position="338"/>
    </location>
    <ligand>
        <name>IMP</name>
        <dbReference type="ChEBI" id="CHEBI:58053"/>
    </ligand>
</feature>
<dbReference type="SMART" id="SM00116">
    <property type="entry name" value="CBS"/>
    <property type="match status" value="2"/>
</dbReference>
<evidence type="ECO:0000256" key="1">
    <source>
        <dbReference type="ARBA" id="ARBA00001958"/>
    </source>
</evidence>
<dbReference type="PANTHER" id="PTHR11911">
    <property type="entry name" value="INOSINE-5-MONOPHOSPHATE DEHYDROGENASE RELATED"/>
    <property type="match status" value="1"/>
</dbReference>
<dbReference type="SMART" id="SM01240">
    <property type="entry name" value="IMPDH"/>
    <property type="match status" value="1"/>
</dbReference>
<evidence type="ECO:0000256" key="11">
    <source>
        <dbReference type="HAMAP-Rule" id="MF_01964"/>
    </source>
</evidence>
<comment type="cofactor">
    <cofactor evidence="1 11">
        <name>K(+)</name>
        <dbReference type="ChEBI" id="CHEBI:29103"/>
    </cofactor>
</comment>
<feature type="binding site" description="in other chain" evidence="11">
    <location>
        <position position="303"/>
    </location>
    <ligand>
        <name>K(+)</name>
        <dbReference type="ChEBI" id="CHEBI:29103"/>
        <note>ligand shared between two tetrameric partners</note>
    </ligand>
</feature>
<comment type="catalytic activity">
    <reaction evidence="10 11 14">
        <text>IMP + NAD(+) + H2O = XMP + NADH + H(+)</text>
        <dbReference type="Rhea" id="RHEA:11708"/>
        <dbReference type="ChEBI" id="CHEBI:15377"/>
        <dbReference type="ChEBI" id="CHEBI:15378"/>
        <dbReference type="ChEBI" id="CHEBI:57464"/>
        <dbReference type="ChEBI" id="CHEBI:57540"/>
        <dbReference type="ChEBI" id="CHEBI:57945"/>
        <dbReference type="ChEBI" id="CHEBI:58053"/>
        <dbReference type="EC" id="1.1.1.205"/>
    </reaction>
</comment>
<keyword evidence="6 11" id="KW-0630">Potassium</keyword>
<evidence type="ECO:0000256" key="9">
    <source>
        <dbReference type="ARBA" id="ARBA00023122"/>
    </source>
</evidence>
<feature type="active site" description="Thioimidate intermediate" evidence="11">
    <location>
        <position position="303"/>
    </location>
</feature>
<evidence type="ECO:0000256" key="7">
    <source>
        <dbReference type="ARBA" id="ARBA00023002"/>
    </source>
</evidence>
<dbReference type="InterPro" id="IPR000644">
    <property type="entry name" value="CBS_dom"/>
</dbReference>
<dbReference type="Gene3D" id="3.20.20.70">
    <property type="entry name" value="Aldolase class I"/>
    <property type="match status" value="1"/>
</dbReference>
<dbReference type="HAMAP" id="MF_01964">
    <property type="entry name" value="IMPDH"/>
    <property type="match status" value="1"/>
</dbReference>
<comment type="pathway">
    <text evidence="11 14">Purine metabolism; XMP biosynthesis via de novo pathway; XMP from IMP: step 1/1.</text>
</comment>
<dbReference type="Pfam" id="PF00571">
    <property type="entry name" value="CBS"/>
    <property type="match status" value="2"/>
</dbReference>
<feature type="binding site" evidence="11">
    <location>
        <begin position="359"/>
        <end position="360"/>
    </location>
    <ligand>
        <name>IMP</name>
        <dbReference type="ChEBI" id="CHEBI:58053"/>
    </ligand>
</feature>
<evidence type="ECO:0000256" key="10">
    <source>
        <dbReference type="ARBA" id="ARBA00048028"/>
    </source>
</evidence>
<feature type="binding site" evidence="11">
    <location>
        <begin position="383"/>
        <end position="387"/>
    </location>
    <ligand>
        <name>IMP</name>
        <dbReference type="ChEBI" id="CHEBI:58053"/>
    </ligand>
</feature>
<dbReference type="CDD" id="cd04601">
    <property type="entry name" value="CBS_pair_IMPDH"/>
    <property type="match status" value="1"/>
</dbReference>
<dbReference type="SUPFAM" id="SSF54631">
    <property type="entry name" value="CBS-domain pair"/>
    <property type="match status" value="1"/>
</dbReference>
<dbReference type="SUPFAM" id="SSF51412">
    <property type="entry name" value="Inosine monophosphate dehydrogenase (IMPDH)"/>
    <property type="match status" value="1"/>
</dbReference>
<protein>
    <recommendedName>
        <fullName evidence="11 14">Inosine-5'-monophosphate dehydrogenase</fullName>
        <shortName evidence="11">IMP dehydrogenase</shortName>
        <shortName evidence="11">IMPD</shortName>
        <shortName evidence="11">IMPDH</shortName>
        <ecNumber evidence="11 14">1.1.1.205</ecNumber>
    </recommendedName>
</protein>
<feature type="binding site" evidence="11">
    <location>
        <position position="466"/>
    </location>
    <ligand>
        <name>K(+)</name>
        <dbReference type="ChEBI" id="CHEBI:29103"/>
        <note>ligand shared between two tetrameric partners</note>
    </ligand>
</feature>
<evidence type="ECO:0000256" key="6">
    <source>
        <dbReference type="ARBA" id="ARBA00022958"/>
    </source>
</evidence>
<keyword evidence="9 12" id="KW-0129">CBS domain</keyword>
<keyword evidence="8 11" id="KW-0520">NAD</keyword>
<dbReference type="PIRSF" id="PIRSF000130">
    <property type="entry name" value="IMPDH"/>
    <property type="match status" value="1"/>
</dbReference>
<feature type="binding site" evidence="11">
    <location>
        <position position="411"/>
    </location>
    <ligand>
        <name>IMP</name>
        <dbReference type="ChEBI" id="CHEBI:58053"/>
    </ligand>
</feature>
<dbReference type="NCBIfam" id="TIGR01302">
    <property type="entry name" value="IMP_dehydrog"/>
    <property type="match status" value="1"/>
</dbReference>
<keyword evidence="17" id="KW-1185">Reference proteome</keyword>
<dbReference type="GO" id="GO:0003938">
    <property type="term" value="F:IMP dehydrogenase activity"/>
    <property type="evidence" value="ECO:0007669"/>
    <property type="project" value="UniProtKB-EC"/>
</dbReference>
<feature type="binding site" description="in other chain" evidence="11">
    <location>
        <position position="300"/>
    </location>
    <ligand>
        <name>K(+)</name>
        <dbReference type="ChEBI" id="CHEBI:29103"/>
        <note>ligand shared between two tetrameric partners</note>
    </ligand>
</feature>
<feature type="domain" description="CBS" evidence="15">
    <location>
        <begin position="93"/>
        <end position="148"/>
    </location>
</feature>
<dbReference type="PANTHER" id="PTHR11911:SF111">
    <property type="entry name" value="INOSINE-5'-MONOPHOSPHATE DEHYDROGENASE"/>
    <property type="match status" value="1"/>
</dbReference>
<dbReference type="PROSITE" id="PS00487">
    <property type="entry name" value="IMP_DH_GMP_RED"/>
    <property type="match status" value="1"/>
</dbReference>
<evidence type="ECO:0000256" key="12">
    <source>
        <dbReference type="PROSITE-ProRule" id="PRU00703"/>
    </source>
</evidence>
<dbReference type="EMBL" id="JAOQKI010000019">
    <property type="protein sequence ID" value="MCU6717851.1"/>
    <property type="molecule type" value="Genomic_DNA"/>
</dbReference>
<evidence type="ECO:0000313" key="17">
    <source>
        <dbReference type="Proteomes" id="UP001209666"/>
    </source>
</evidence>
<comment type="activity regulation">
    <text evidence="11">Mycophenolic acid (MPA) is a non-competitive inhibitor that prevents formation of the closed enzyme conformation by binding to the same site as the amobile flap. In contrast, mizoribine monophosphate (MZP) is a competitive inhibitor that induces the closed conformation. MPA is a potent inhibitor of mammalian IMPDHs but a poor inhibitor of the bacterial enzymes. MZP is a more potent inhibitor of bacterial IMPDH.</text>
</comment>
<accession>A0ABT2SFQ4</accession>
<gene>
    <name evidence="11 16" type="primary">guaB</name>
    <name evidence="16" type="ORF">OCV43_11300</name>
</gene>
<comment type="function">
    <text evidence="11">Catalyzes the conversion of inosine 5'-phosphate (IMP) to xanthosine 5'-phosphate (XMP), the first committed and rate-limiting step in the de novo synthesis of guanine nucleotides, and therefore plays an important role in the regulation of cell growth.</text>
</comment>
<sequence>MGKIIGEGITFDDVLLVPAYSEVTPNMIDLTTYLTKKIKLNIPMMSAGMDTVTEHRMAIAMARQGGIGIIHKNMSIEAQAEEVDKVKRSENGVITDPFFLSPDHTLADAEDLMHNFRISGVPITENGKLVGIITNRDLKFETDYTKKIKESMTSDGLITAPEGITLDEAKKILAKARKEKLPIVDKDFHLKGLITIKDIEKQIKYPLSAKDDQGRLLCGAAVGITANMMDRIDALVKSHVDVIVVDSAHGHSLNILNAVRKIKAAYPDLQVIAGNVATGEATKSLIEAGADAVKVGIGPGSICTTRVVAGIGVPQITAVMDAFAVAKEYGIPIIADGGIKYSGDMTKALAAGGNVCMMGSMFAGCDEAPGTFELYQGRKYKVYRGMGSLAAMENGSKDRYFQEGAKKLVPEGVEGRVAYKGSLEDTVFQLIGGIRSGMGYCGCPTIPELQERGRFVKITAASLKESHPHDIHITKEAPNYSIDDK</sequence>
<keyword evidence="3 11" id="KW-0479">Metal-binding</keyword>
<evidence type="ECO:0000313" key="16">
    <source>
        <dbReference type="EMBL" id="MCU6717851.1"/>
    </source>
</evidence>
<evidence type="ECO:0000256" key="5">
    <source>
        <dbReference type="ARBA" id="ARBA00022755"/>
    </source>
</evidence>
<comment type="similarity">
    <text evidence="2 11 13">Belongs to the IMPDH/GMPR family.</text>
</comment>
<feature type="binding site" evidence="11">
    <location>
        <position position="465"/>
    </location>
    <ligand>
        <name>K(+)</name>
        <dbReference type="ChEBI" id="CHEBI:29103"/>
        <note>ligand shared between two tetrameric partners</note>
    </ligand>
</feature>
<dbReference type="RefSeq" id="WP_262624131.1">
    <property type="nucleotide sequence ID" value="NZ_JAOQKI010000019.1"/>
</dbReference>
<comment type="caution">
    <text evidence="11">Lacks conserved residue(s) required for the propagation of feature annotation.</text>
</comment>
<evidence type="ECO:0000256" key="14">
    <source>
        <dbReference type="RuleBase" id="RU003928"/>
    </source>
</evidence>
<evidence type="ECO:0000256" key="3">
    <source>
        <dbReference type="ARBA" id="ARBA00022723"/>
    </source>
</evidence>
<evidence type="ECO:0000256" key="8">
    <source>
        <dbReference type="ARBA" id="ARBA00023027"/>
    </source>
</evidence>
<keyword evidence="5 11" id="KW-0658">Purine biosynthesis</keyword>
<name>A0ABT2SFQ4_9FIRM</name>
<evidence type="ECO:0000259" key="15">
    <source>
        <dbReference type="PROSITE" id="PS51371"/>
    </source>
</evidence>
<dbReference type="Pfam" id="PF00478">
    <property type="entry name" value="IMPDH"/>
    <property type="match status" value="1"/>
</dbReference>